<dbReference type="AlphaFoldDB" id="A0AA41WB92"/>
<dbReference type="Gene3D" id="2.130.10.10">
    <property type="entry name" value="YVTN repeat-like/Quinoprotein amine dehydrogenase"/>
    <property type="match status" value="2"/>
</dbReference>
<dbReference type="CDD" id="cd15482">
    <property type="entry name" value="Sialidase_non-viral"/>
    <property type="match status" value="1"/>
</dbReference>
<dbReference type="InterPro" id="IPR050310">
    <property type="entry name" value="VPS10-sortilin"/>
</dbReference>
<protein>
    <submittedName>
        <fullName evidence="3">Glycosyl hydrolase</fullName>
    </submittedName>
</protein>
<dbReference type="InterPro" id="IPR036278">
    <property type="entry name" value="Sialidase_sf"/>
</dbReference>
<dbReference type="InterPro" id="IPR015943">
    <property type="entry name" value="WD40/YVTN_repeat-like_dom_sf"/>
</dbReference>
<feature type="non-terminal residue" evidence="3">
    <location>
        <position position="482"/>
    </location>
</feature>
<organism evidence="3 4">
    <name type="scientific">Thermalbibacter longus</name>
    <dbReference type="NCBI Taxonomy" id="2951981"/>
    <lineage>
        <taxon>Bacteria</taxon>
        <taxon>Pseudomonadati</taxon>
        <taxon>Thermomicrobiota</taxon>
        <taxon>Thermomicrobia</taxon>
        <taxon>Thermomicrobiales</taxon>
        <taxon>Thermomicrobiaceae</taxon>
        <taxon>Thermalbibacter</taxon>
    </lineage>
</organism>
<feature type="domain" description="Sortilin N-terminal" evidence="2">
    <location>
        <begin position="48"/>
        <end position="168"/>
    </location>
</feature>
<dbReference type="EMBL" id="JAMSLR010000006">
    <property type="protein sequence ID" value="MCM8749561.1"/>
    <property type="molecule type" value="Genomic_DNA"/>
</dbReference>
<keyword evidence="4" id="KW-1185">Reference proteome</keyword>
<keyword evidence="3" id="KW-0378">Hydrolase</keyword>
<dbReference type="InterPro" id="IPR031778">
    <property type="entry name" value="Sortilin_N"/>
</dbReference>
<dbReference type="PANTHER" id="PTHR12106:SF27">
    <property type="entry name" value="SORTILIN-RELATED RECEPTOR"/>
    <property type="match status" value="1"/>
</dbReference>
<accession>A0AA41WB92</accession>
<keyword evidence="1" id="KW-0677">Repeat</keyword>
<evidence type="ECO:0000259" key="2">
    <source>
        <dbReference type="Pfam" id="PF15902"/>
    </source>
</evidence>
<name>A0AA41WB92_9BACT</name>
<evidence type="ECO:0000256" key="1">
    <source>
        <dbReference type="ARBA" id="ARBA00022737"/>
    </source>
</evidence>
<evidence type="ECO:0000313" key="3">
    <source>
        <dbReference type="EMBL" id="MCM8749561.1"/>
    </source>
</evidence>
<dbReference type="Pfam" id="PF15902">
    <property type="entry name" value="Sortilin-Vps10"/>
    <property type="match status" value="1"/>
</dbReference>
<evidence type="ECO:0000313" key="4">
    <source>
        <dbReference type="Proteomes" id="UP001165306"/>
    </source>
</evidence>
<reference evidence="3" key="1">
    <citation type="submission" date="2022-06" db="EMBL/GenBank/DDBJ databases">
        <title>CFH 74404 Thermomicrobiaceae sp.</title>
        <authorList>
            <person name="Ming H."/>
            <person name="Li W.-J."/>
            <person name="Zhao Z."/>
        </authorList>
    </citation>
    <scope>NUCLEOTIDE SEQUENCE</scope>
    <source>
        <strain evidence="3">CFH 74404</strain>
    </source>
</reference>
<comment type="caution">
    <text evidence="3">The sequence shown here is derived from an EMBL/GenBank/DDBJ whole genome shotgun (WGS) entry which is preliminary data.</text>
</comment>
<gene>
    <name evidence="3" type="ORF">NET02_10415</name>
</gene>
<dbReference type="PANTHER" id="PTHR12106">
    <property type="entry name" value="SORTILIN RELATED"/>
    <property type="match status" value="1"/>
</dbReference>
<dbReference type="Proteomes" id="UP001165306">
    <property type="component" value="Unassembled WGS sequence"/>
</dbReference>
<proteinExistence type="predicted"/>
<sequence length="482" mass="53061">MSQQGIDGLARALRFRLIGPPRGGRVVAVAGHPTDPMTFYFGACAGGVWKTTDGGVTWENISDGYFRTAAVGAIAVSDADPNVIYVGTGEACIRGNVSHGDGVYKSTDGGRTWKNVGLRDTRHIARIRVHPKNPDIVYVAALGHAFGPNEERGVFCSKDGGSTWEKVLYRDEHTGAIDLIMDPSNPRILYAALWQAVRRPWELVSGGPGSGLFRSFDGGDTWEEISRRPELPQGILGRIGLATTAAKPGRVWAIVEAEDGALFRSDDYGDTWKRVSDKGDLRWRAWYFHHLCADPQDADTLWVLDLKLWKSIDGGVTFTEVPTPHGDHHDHWIDPRNPQRMINGNDGGACVSFDGGRTWSTQFNQPTAQMYHVTVDNRFPYRVYGSQQDNTAICLPSMSINGAITLTEWYEPGGGESGYIAVKPDDPDIVVGGAIGSGEGNGRLIRYNHRTGEQRNITVWPEELGMAEGAQDLKYRFQWTFP</sequence>
<dbReference type="GO" id="GO:0016787">
    <property type="term" value="F:hydrolase activity"/>
    <property type="evidence" value="ECO:0007669"/>
    <property type="project" value="UniProtKB-KW"/>
</dbReference>
<dbReference type="RefSeq" id="WP_430981079.1">
    <property type="nucleotide sequence ID" value="NZ_JAMSLR010000006.1"/>
</dbReference>
<dbReference type="SUPFAM" id="SSF50939">
    <property type="entry name" value="Sialidases"/>
    <property type="match status" value="1"/>
</dbReference>